<comment type="caution">
    <text evidence="2">The sequence shown here is derived from an EMBL/GenBank/DDBJ whole genome shotgun (WGS) entry which is preliminary data.</text>
</comment>
<keyword evidence="3" id="KW-1185">Reference proteome</keyword>
<gene>
    <name evidence="2" type="ORF">GGQ63_003535</name>
</gene>
<evidence type="ECO:0000313" key="2">
    <source>
        <dbReference type="EMBL" id="MBB5754449.1"/>
    </source>
</evidence>
<name>A0A7W9L3F4_9HYPH</name>
<dbReference type="RefSeq" id="WP_183857890.1">
    <property type="nucleotide sequence ID" value="NZ_JACHOO010000008.1"/>
</dbReference>
<evidence type="ECO:0000259" key="1">
    <source>
        <dbReference type="Pfam" id="PF06568"/>
    </source>
</evidence>
<protein>
    <submittedName>
        <fullName evidence="2">Uncharacterized protein YjiS (DUF1127 family)</fullName>
    </submittedName>
</protein>
<proteinExistence type="predicted"/>
<dbReference type="Proteomes" id="UP000523821">
    <property type="component" value="Unassembled WGS sequence"/>
</dbReference>
<sequence length="50" mass="5825">MSNKLLSGFNTWRKYRQTYNELVRLSNRELADLGMSRNDIDTVARKAAGY</sequence>
<dbReference type="AlphaFoldDB" id="A0A7W9L3F4"/>
<dbReference type="InterPro" id="IPR009506">
    <property type="entry name" value="YjiS-like"/>
</dbReference>
<accession>A0A7W9L3F4</accession>
<reference evidence="2 3" key="1">
    <citation type="submission" date="2020-08" db="EMBL/GenBank/DDBJ databases">
        <title>Genomic Encyclopedia of Type Strains, Phase IV (KMG-IV): sequencing the most valuable type-strain genomes for metagenomic binning, comparative biology and taxonomic classification.</title>
        <authorList>
            <person name="Goeker M."/>
        </authorList>
    </citation>
    <scope>NUCLEOTIDE SEQUENCE [LARGE SCALE GENOMIC DNA]</scope>
    <source>
        <strain evidence="2 3">DSM 16268</strain>
    </source>
</reference>
<evidence type="ECO:0000313" key="3">
    <source>
        <dbReference type="Proteomes" id="UP000523821"/>
    </source>
</evidence>
<dbReference type="Pfam" id="PF06568">
    <property type="entry name" value="YjiS-like"/>
    <property type="match status" value="1"/>
</dbReference>
<dbReference type="EMBL" id="JACHOO010000008">
    <property type="protein sequence ID" value="MBB5754449.1"/>
    <property type="molecule type" value="Genomic_DNA"/>
</dbReference>
<organism evidence="2 3">
    <name type="scientific">Prosthecomicrobium pneumaticum</name>
    <dbReference type="NCBI Taxonomy" id="81895"/>
    <lineage>
        <taxon>Bacteria</taxon>
        <taxon>Pseudomonadati</taxon>
        <taxon>Pseudomonadota</taxon>
        <taxon>Alphaproteobacteria</taxon>
        <taxon>Hyphomicrobiales</taxon>
        <taxon>Kaistiaceae</taxon>
        <taxon>Prosthecomicrobium</taxon>
    </lineage>
</organism>
<feature type="domain" description="YjiS-like" evidence="1">
    <location>
        <begin position="9"/>
        <end position="41"/>
    </location>
</feature>